<evidence type="ECO:0000256" key="1">
    <source>
        <dbReference type="ARBA" id="ARBA00010641"/>
    </source>
</evidence>
<dbReference type="Gene3D" id="1.10.10.10">
    <property type="entry name" value="Winged helix-like DNA-binding domain superfamily/Winged helix DNA-binding domain"/>
    <property type="match status" value="1"/>
</dbReference>
<reference evidence="6" key="1">
    <citation type="submission" date="2023-07" db="EMBL/GenBank/DDBJ databases">
        <title>The genome sequence of Rhodocytophaga aerolata KACC 12507.</title>
        <authorList>
            <person name="Zhang X."/>
        </authorList>
    </citation>
    <scope>NUCLEOTIDE SEQUENCE</scope>
    <source>
        <strain evidence="6">KACC 12507</strain>
    </source>
</reference>
<dbReference type="Proteomes" id="UP001168528">
    <property type="component" value="Unassembled WGS sequence"/>
</dbReference>
<dbReference type="InterPro" id="IPR003729">
    <property type="entry name" value="Bi_nuclease_dom"/>
</dbReference>
<evidence type="ECO:0000259" key="5">
    <source>
        <dbReference type="PROSITE" id="PS51658"/>
    </source>
</evidence>
<dbReference type="InterPro" id="IPR039425">
    <property type="entry name" value="RNA_pol_sigma-70-like"/>
</dbReference>
<dbReference type="InterPro" id="IPR014284">
    <property type="entry name" value="RNA_pol_sigma-70_dom"/>
</dbReference>
<keyword evidence="3" id="KW-0731">Sigma factor</keyword>
<evidence type="ECO:0000313" key="6">
    <source>
        <dbReference type="EMBL" id="MDO1450820.1"/>
    </source>
</evidence>
<dbReference type="SUPFAM" id="SSF88946">
    <property type="entry name" value="Sigma2 domain of RNA polymerase sigma factors"/>
    <property type="match status" value="1"/>
</dbReference>
<dbReference type="Pfam" id="PF04542">
    <property type="entry name" value="Sigma70_r2"/>
    <property type="match status" value="1"/>
</dbReference>
<dbReference type="Pfam" id="PF08281">
    <property type="entry name" value="Sigma70_r4_2"/>
    <property type="match status" value="1"/>
</dbReference>
<keyword evidence="4" id="KW-0804">Transcription</keyword>
<dbReference type="NCBIfam" id="TIGR02937">
    <property type="entry name" value="sigma70-ECF"/>
    <property type="match status" value="1"/>
</dbReference>
<dbReference type="InterPro" id="IPR036388">
    <property type="entry name" value="WH-like_DNA-bd_sf"/>
</dbReference>
<organism evidence="6 7">
    <name type="scientific">Rhodocytophaga aerolata</name>
    <dbReference type="NCBI Taxonomy" id="455078"/>
    <lineage>
        <taxon>Bacteria</taxon>
        <taxon>Pseudomonadati</taxon>
        <taxon>Bacteroidota</taxon>
        <taxon>Cytophagia</taxon>
        <taxon>Cytophagales</taxon>
        <taxon>Rhodocytophagaceae</taxon>
        <taxon>Rhodocytophaga</taxon>
    </lineage>
</organism>
<protein>
    <submittedName>
        <fullName evidence="6">DUF151 domain-containing protein</fullName>
    </submittedName>
</protein>
<keyword evidence="2" id="KW-0805">Transcription regulation</keyword>
<dbReference type="EMBL" id="JAUKPO010000037">
    <property type="protein sequence ID" value="MDO1450820.1"/>
    <property type="molecule type" value="Genomic_DNA"/>
</dbReference>
<feature type="domain" description="BFN" evidence="5">
    <location>
        <begin position="190"/>
        <end position="322"/>
    </location>
</feature>
<dbReference type="RefSeq" id="WP_302041620.1">
    <property type="nucleotide sequence ID" value="NZ_JAUKPO010000037.1"/>
</dbReference>
<keyword evidence="7" id="KW-1185">Reference proteome</keyword>
<evidence type="ECO:0000256" key="3">
    <source>
        <dbReference type="ARBA" id="ARBA00023082"/>
    </source>
</evidence>
<dbReference type="Pfam" id="PF02577">
    <property type="entry name" value="BFN_dom"/>
    <property type="match status" value="1"/>
</dbReference>
<evidence type="ECO:0000313" key="7">
    <source>
        <dbReference type="Proteomes" id="UP001168528"/>
    </source>
</evidence>
<dbReference type="InterPro" id="IPR013325">
    <property type="entry name" value="RNA_pol_sigma_r2"/>
</dbReference>
<comment type="caution">
    <text evidence="6">The sequence shown here is derived from an EMBL/GenBank/DDBJ whole genome shotgun (WGS) entry which is preliminary data.</text>
</comment>
<evidence type="ECO:0000256" key="2">
    <source>
        <dbReference type="ARBA" id="ARBA00023015"/>
    </source>
</evidence>
<dbReference type="Gene3D" id="1.10.1740.10">
    <property type="match status" value="1"/>
</dbReference>
<dbReference type="InterPro" id="IPR013324">
    <property type="entry name" value="RNA_pol_sigma_r3/r4-like"/>
</dbReference>
<dbReference type="Gene3D" id="3.10.690.10">
    <property type="entry name" value="Bifunctional nuclease domain"/>
    <property type="match status" value="1"/>
</dbReference>
<dbReference type="CDD" id="cd06171">
    <property type="entry name" value="Sigma70_r4"/>
    <property type="match status" value="1"/>
</dbReference>
<dbReference type="InterPro" id="IPR013249">
    <property type="entry name" value="RNA_pol_sigma70_r4_t2"/>
</dbReference>
<dbReference type="PANTHER" id="PTHR43133">
    <property type="entry name" value="RNA POLYMERASE ECF-TYPE SIGMA FACTO"/>
    <property type="match status" value="1"/>
</dbReference>
<dbReference type="SUPFAM" id="SSF88659">
    <property type="entry name" value="Sigma3 and sigma4 domains of RNA polymerase sigma factors"/>
    <property type="match status" value="1"/>
</dbReference>
<dbReference type="PROSITE" id="PS51658">
    <property type="entry name" value="BFN"/>
    <property type="match status" value="1"/>
</dbReference>
<name>A0ABT8RJ08_9BACT</name>
<proteinExistence type="inferred from homology"/>
<sequence>MNEDTFLIDQVLSEDRTAFNKLIAKYYPECLRKAKQMVKDADLAQDLLQTACMQAYFCLSNLKDKSLFRFWLLGIVKNVVNNYLKKRQHSYLSLENYSQQLQQVEENKDIQAVREIVCKHIDSLTPVYKKIIELFYFEDKNIKQIAQECDLSIETVKVRLHRGRQSLKQALQDYTELYHYHQLLKQRQRMKKVRIVDIIIGTTNQEHCSILLQEEDNLKVFLIIIATSEAMEMVMALKHIDSPRPSVFTMTASLIKAHKLQMDSIYIYDIIDGVFVSSIKVGNGKKLQEFDARPSDALTFALLFDSPIYVSEKVVDQVGFPVPEKYRHTPAKEIGIATLISVVEERNRKLMPDKVRAKAKTQQELQQAVDKVIEFTFKEA</sequence>
<dbReference type="SUPFAM" id="SSF103256">
    <property type="entry name" value="Hypothetical protein TM0160"/>
    <property type="match status" value="1"/>
</dbReference>
<evidence type="ECO:0000256" key="4">
    <source>
        <dbReference type="ARBA" id="ARBA00023163"/>
    </source>
</evidence>
<dbReference type="InterPro" id="IPR007627">
    <property type="entry name" value="RNA_pol_sigma70_r2"/>
</dbReference>
<dbReference type="PANTHER" id="PTHR43133:SF51">
    <property type="entry name" value="RNA POLYMERASE SIGMA FACTOR"/>
    <property type="match status" value="1"/>
</dbReference>
<comment type="similarity">
    <text evidence="1">Belongs to the sigma-70 factor family. ECF subfamily.</text>
</comment>
<dbReference type="InterPro" id="IPR036104">
    <property type="entry name" value="BFN_sf"/>
</dbReference>
<gene>
    <name evidence="6" type="ORF">Q0590_31390</name>
</gene>
<accession>A0ABT8RJ08</accession>